<gene>
    <name evidence="1" type="ORF">KATO_01700</name>
    <name evidence="2" type="ORF">UT76HP_02194</name>
</gene>
<evidence type="ECO:0000313" key="2">
    <source>
        <dbReference type="EMBL" id="SPR12599.1"/>
    </source>
</evidence>
<organism evidence="1 4">
    <name type="scientific">Orientia tsutsugamushi</name>
    <name type="common">Rickettsia tsutsugamushi</name>
    <dbReference type="NCBI Taxonomy" id="784"/>
    <lineage>
        <taxon>Bacteria</taxon>
        <taxon>Pseudomonadati</taxon>
        <taxon>Pseudomonadota</taxon>
        <taxon>Alphaproteobacteria</taxon>
        <taxon>Rickettsiales</taxon>
        <taxon>Rickettsiaceae</taxon>
        <taxon>Rickettsieae</taxon>
        <taxon>Orientia</taxon>
    </lineage>
</organism>
<dbReference type="Proteomes" id="UP000244943">
    <property type="component" value="Chromosome I"/>
</dbReference>
<dbReference type="RefSeq" id="WP_012461970.1">
    <property type="nucleotide sequence ID" value="NZ_CP044031.1"/>
</dbReference>
<proteinExistence type="predicted"/>
<dbReference type="AlphaFoldDB" id="A0A2U3RBH9"/>
<dbReference type="Proteomes" id="UP000244992">
    <property type="component" value="Chromosome I"/>
</dbReference>
<accession>A0A2U3RBH9</accession>
<protein>
    <submittedName>
        <fullName evidence="1">Ankyrin repeat-containing protein</fullName>
    </submittedName>
</protein>
<dbReference type="GeneID" id="89460088"/>
<name>A0A2U3RBH9_ORITS</name>
<evidence type="ECO:0000313" key="3">
    <source>
        <dbReference type="Proteomes" id="UP000244943"/>
    </source>
</evidence>
<reference evidence="3 4" key="2">
    <citation type="submission" date="2018-03" db="EMBL/GenBank/DDBJ databases">
        <authorList>
            <person name="Batty M. E."/>
            <person name="Batty M E."/>
        </authorList>
    </citation>
    <scope>NUCLEOTIDE SEQUENCE [LARGE SCALE GENOMIC DNA]</scope>
</reference>
<evidence type="ECO:0000313" key="1">
    <source>
        <dbReference type="EMBL" id="SPR10579.1"/>
    </source>
</evidence>
<dbReference type="EMBL" id="LS398552">
    <property type="protein sequence ID" value="SPR12599.1"/>
    <property type="molecule type" value="Genomic_DNA"/>
</dbReference>
<reference evidence="1" key="1">
    <citation type="submission" date="2018-03" db="EMBL/GenBank/DDBJ databases">
        <authorList>
            <person name="Keele B.F."/>
        </authorList>
    </citation>
    <scope>NUCLEOTIDE SEQUENCE [LARGE SCALE GENOMIC DNA]</scope>
    <source>
        <strain evidence="1">Kato</strain>
        <strain evidence="2">UT76</strain>
    </source>
</reference>
<dbReference type="EMBL" id="LS398550">
    <property type="protein sequence ID" value="SPR10579.1"/>
    <property type="molecule type" value="Genomic_DNA"/>
</dbReference>
<sequence length="594" mass="67164">MNAAAYEKSVARNYADTGEVDKLSRLINSYPDLKSEIVPSSGLGLMSHACSNISKRSMGSLLSSRTKNSNNSLDISDNAKEEDAITDAVSRHLFDHAKCMIQKSKLDKSLILKSIIKGAINLHPIIIAQQEEMHPLRGIVITNILDKVKNEQAHLQIHSMITEGDNCKIDKKFAVEDLGKLIFGKVIQLLIICDDGGISHHKNLLQDYPSVEIKTTVFGKLAMDLFTISGGNFERYEKTVYQFPATSCNRINHNAMILESTKQTLLRVIKVSYLHKLIHNNPSEIHFQGDEELDNSIKLLEARLLYLINTCNKRSDKEENYTILLDFDDVSNIIHDIKFLTSTYTNNKEYSSSTIQAAKDCISNLAKQGIVENLKTNFENDMAILACQINSILNNDINIMQIVPIISLVKQIDEKELVLIKFSDSEKELIKNNIKFDYSMNGYMSPKFNEVSNFQQLEKSLKYYEKTPEALSPILGLLKTAHDSRKISKLANNINTDYETIKSELCTLRNDYNEEKFEDEDNDVTKSMKSTIQSLNVKKTIVSNITYLANKINQALNISSIVSVLEEYNNNYQTLDIQHDYEPLVLGDSVHTIA</sequence>
<evidence type="ECO:0000313" key="4">
    <source>
        <dbReference type="Proteomes" id="UP000244992"/>
    </source>
</evidence>